<dbReference type="PROSITE" id="PS50157">
    <property type="entry name" value="ZINC_FINGER_C2H2_2"/>
    <property type="match status" value="1"/>
</dbReference>
<evidence type="ECO:0000256" key="1">
    <source>
        <dbReference type="ARBA" id="ARBA00004123"/>
    </source>
</evidence>
<dbReference type="InterPro" id="IPR051497">
    <property type="entry name" value="Dev/Hematopoietic_TF"/>
</dbReference>
<accession>A0A267G7K2</accession>
<organism evidence="12 13">
    <name type="scientific">Macrostomum lignano</name>
    <dbReference type="NCBI Taxonomy" id="282301"/>
    <lineage>
        <taxon>Eukaryota</taxon>
        <taxon>Metazoa</taxon>
        <taxon>Spiralia</taxon>
        <taxon>Lophotrochozoa</taxon>
        <taxon>Platyhelminthes</taxon>
        <taxon>Rhabditophora</taxon>
        <taxon>Macrostomorpha</taxon>
        <taxon>Macrostomida</taxon>
        <taxon>Macrostomidae</taxon>
        <taxon>Macrostomum</taxon>
    </lineage>
</organism>
<evidence type="ECO:0000256" key="5">
    <source>
        <dbReference type="ARBA" id="ARBA00022833"/>
    </source>
</evidence>
<reference evidence="12 13" key="1">
    <citation type="submission" date="2017-06" db="EMBL/GenBank/DDBJ databases">
        <title>A platform for efficient transgenesis in Macrostomum lignano, a flatworm model organism for stem cell research.</title>
        <authorList>
            <person name="Berezikov E."/>
        </authorList>
    </citation>
    <scope>NUCLEOTIDE SEQUENCE [LARGE SCALE GENOMIC DNA]</scope>
    <source>
        <strain evidence="12">DV1</strain>
        <tissue evidence="12">Whole organism</tissue>
    </source>
</reference>
<evidence type="ECO:0000313" key="12">
    <source>
        <dbReference type="EMBL" id="PAA81946.1"/>
    </source>
</evidence>
<dbReference type="InterPro" id="IPR013087">
    <property type="entry name" value="Znf_C2H2_type"/>
</dbReference>
<evidence type="ECO:0000256" key="10">
    <source>
        <dbReference type="SAM" id="MobiDB-lite"/>
    </source>
</evidence>
<evidence type="ECO:0000256" key="8">
    <source>
        <dbReference type="ARBA" id="ARBA00023242"/>
    </source>
</evidence>
<protein>
    <recommendedName>
        <fullName evidence="11">C2H2-type domain-containing protein</fullName>
    </recommendedName>
</protein>
<dbReference type="SUPFAM" id="SSF57667">
    <property type="entry name" value="beta-beta-alpha zinc fingers"/>
    <property type="match status" value="1"/>
</dbReference>
<comment type="subcellular location">
    <subcellularLocation>
        <location evidence="1">Nucleus</location>
    </subcellularLocation>
</comment>
<feature type="domain" description="C2H2-type" evidence="11">
    <location>
        <begin position="23"/>
        <end position="50"/>
    </location>
</feature>
<dbReference type="PANTHER" id="PTHR45993:SF6">
    <property type="entry name" value="C2H2-TYPE DOMAIN-CONTAINING PROTEIN"/>
    <property type="match status" value="1"/>
</dbReference>
<keyword evidence="2" id="KW-0479">Metal-binding</keyword>
<keyword evidence="3" id="KW-0677">Repeat</keyword>
<dbReference type="GO" id="GO:0005634">
    <property type="term" value="C:nucleus"/>
    <property type="evidence" value="ECO:0007669"/>
    <property type="project" value="UniProtKB-SubCell"/>
</dbReference>
<dbReference type="GO" id="GO:0000978">
    <property type="term" value="F:RNA polymerase II cis-regulatory region sequence-specific DNA binding"/>
    <property type="evidence" value="ECO:0007669"/>
    <property type="project" value="TreeGrafter"/>
</dbReference>
<feature type="region of interest" description="Disordered" evidence="10">
    <location>
        <begin position="1"/>
        <end position="21"/>
    </location>
</feature>
<gene>
    <name evidence="12" type="ORF">BOX15_Mlig026111g1</name>
</gene>
<evidence type="ECO:0000313" key="13">
    <source>
        <dbReference type="Proteomes" id="UP000215902"/>
    </source>
</evidence>
<comment type="caution">
    <text evidence="12">The sequence shown here is derived from an EMBL/GenBank/DDBJ whole genome shotgun (WGS) entry which is preliminary data.</text>
</comment>
<dbReference type="EMBL" id="NIVC01000506">
    <property type="protein sequence ID" value="PAA81946.1"/>
    <property type="molecule type" value="Genomic_DNA"/>
</dbReference>
<evidence type="ECO:0000256" key="6">
    <source>
        <dbReference type="ARBA" id="ARBA00023015"/>
    </source>
</evidence>
<dbReference type="InterPro" id="IPR036236">
    <property type="entry name" value="Znf_C2H2_sf"/>
</dbReference>
<proteinExistence type="predicted"/>
<keyword evidence="4 9" id="KW-0863">Zinc-finger</keyword>
<dbReference type="GO" id="GO:0003700">
    <property type="term" value="F:DNA-binding transcription factor activity"/>
    <property type="evidence" value="ECO:0007669"/>
    <property type="project" value="TreeGrafter"/>
</dbReference>
<keyword evidence="13" id="KW-1185">Reference proteome</keyword>
<dbReference type="GO" id="GO:0006357">
    <property type="term" value="P:regulation of transcription by RNA polymerase II"/>
    <property type="evidence" value="ECO:0007669"/>
    <property type="project" value="TreeGrafter"/>
</dbReference>
<evidence type="ECO:0000256" key="3">
    <source>
        <dbReference type="ARBA" id="ARBA00022737"/>
    </source>
</evidence>
<dbReference type="AlphaFoldDB" id="A0A267G7K2"/>
<evidence type="ECO:0000256" key="2">
    <source>
        <dbReference type="ARBA" id="ARBA00022723"/>
    </source>
</evidence>
<dbReference type="PANTHER" id="PTHR45993">
    <property type="entry name" value="B-CELL LYMPHOMA/LEUKEMIA 11"/>
    <property type="match status" value="1"/>
</dbReference>
<keyword evidence="8" id="KW-0539">Nucleus</keyword>
<name>A0A267G7K2_9PLAT</name>
<evidence type="ECO:0000256" key="9">
    <source>
        <dbReference type="PROSITE-ProRule" id="PRU00042"/>
    </source>
</evidence>
<dbReference type="Gene3D" id="3.30.160.60">
    <property type="entry name" value="Classic Zinc Finger"/>
    <property type="match status" value="2"/>
</dbReference>
<dbReference type="FunFam" id="3.30.160.60:FF:001325">
    <property type="entry name" value="zinc finger protein 200"/>
    <property type="match status" value="1"/>
</dbReference>
<dbReference type="FunFam" id="3.30.160.60:FF:000512">
    <property type="entry name" value="zinc finger protein 197 isoform X1"/>
    <property type="match status" value="1"/>
</dbReference>
<evidence type="ECO:0000259" key="11">
    <source>
        <dbReference type="PROSITE" id="PS50157"/>
    </source>
</evidence>
<dbReference type="OrthoDB" id="427030at2759"/>
<dbReference type="GO" id="GO:0008270">
    <property type="term" value="F:zinc ion binding"/>
    <property type="evidence" value="ECO:0007669"/>
    <property type="project" value="UniProtKB-KW"/>
</dbReference>
<dbReference type="Proteomes" id="UP000215902">
    <property type="component" value="Unassembled WGS sequence"/>
</dbReference>
<keyword evidence="7" id="KW-0804">Transcription</keyword>
<dbReference type="STRING" id="282301.A0A267G7K2"/>
<evidence type="ECO:0000256" key="4">
    <source>
        <dbReference type="ARBA" id="ARBA00022771"/>
    </source>
</evidence>
<keyword evidence="6" id="KW-0805">Transcription regulation</keyword>
<sequence length="90" mass="10463">MSQAVDIDSARPPQRGESSERRYGCRYCGKRFALMNVLRVHERIHTGERPYKCQACGKAFNQSGEPRLQLHFDRILNSRMRRPVSPELES</sequence>
<keyword evidence="5" id="KW-0862">Zinc</keyword>
<evidence type="ECO:0000256" key="7">
    <source>
        <dbReference type="ARBA" id="ARBA00023163"/>
    </source>
</evidence>
<dbReference type="Pfam" id="PF13465">
    <property type="entry name" value="zf-H2C2_2"/>
    <property type="match status" value="1"/>
</dbReference>
<dbReference type="PROSITE" id="PS00028">
    <property type="entry name" value="ZINC_FINGER_C2H2_1"/>
    <property type="match status" value="1"/>
</dbReference>